<feature type="region of interest" description="Disordered" evidence="1">
    <location>
        <begin position="142"/>
        <end position="205"/>
    </location>
</feature>
<dbReference type="Gene3D" id="2.30.30.220">
    <property type="entry name" value="SspB-like"/>
    <property type="match status" value="1"/>
</dbReference>
<name>A0A285NMB7_9HYPH</name>
<dbReference type="EMBL" id="OBEL01000001">
    <property type="protein sequence ID" value="SNZ09006.1"/>
    <property type="molecule type" value="Genomic_DNA"/>
</dbReference>
<dbReference type="InterPro" id="IPR007481">
    <property type="entry name" value="SspB"/>
</dbReference>
<sequence>MSEDLIRYDILAQDALRGVVKKVLTEVSGTGLPGEHHFYITFNTQAPGVRISPRLLGKYPKDMTIVLQHQFWDMQTSETAVEIGLSFDGIPEKLYIPYTSIISFIDPSVHFSLQFEVEEEYDEDEEDENLISEEEQDDIILSVIGDVDEEKSESPKSTKDDKDQAAANAENKDAENVEEKDGDKGESEAKPEGAEVVSLDAFRKK</sequence>
<dbReference type="RefSeq" id="WP_097153008.1">
    <property type="nucleotide sequence ID" value="NZ_OBEL01000001.1"/>
</dbReference>
<evidence type="ECO:0000313" key="2">
    <source>
        <dbReference type="EMBL" id="SNZ09006.1"/>
    </source>
</evidence>
<dbReference type="Pfam" id="PF04386">
    <property type="entry name" value="SspB"/>
    <property type="match status" value="1"/>
</dbReference>
<gene>
    <name evidence="2" type="ORF">SAMN06265368_1901</name>
</gene>
<dbReference type="AlphaFoldDB" id="A0A285NMB7"/>
<organism evidence="2 3">
    <name type="scientific">Cohaesibacter gelatinilyticus</name>
    <dbReference type="NCBI Taxonomy" id="372072"/>
    <lineage>
        <taxon>Bacteria</taxon>
        <taxon>Pseudomonadati</taxon>
        <taxon>Pseudomonadota</taxon>
        <taxon>Alphaproteobacteria</taxon>
        <taxon>Hyphomicrobiales</taxon>
        <taxon>Cohaesibacteraceae</taxon>
    </lineage>
</organism>
<keyword evidence="3" id="KW-1185">Reference proteome</keyword>
<dbReference type="SUPFAM" id="SSF101738">
    <property type="entry name" value="SspB-like"/>
    <property type="match status" value="1"/>
</dbReference>
<protein>
    <recommendedName>
        <fullName evidence="4">Stringent starvation protein B</fullName>
    </recommendedName>
</protein>
<reference evidence="2 3" key="1">
    <citation type="submission" date="2017-09" db="EMBL/GenBank/DDBJ databases">
        <authorList>
            <person name="Ehlers B."/>
            <person name="Leendertz F.H."/>
        </authorList>
    </citation>
    <scope>NUCLEOTIDE SEQUENCE [LARGE SCALE GENOMIC DNA]</scope>
    <source>
        <strain evidence="2 3">DSM 18289</strain>
    </source>
</reference>
<dbReference type="OrthoDB" id="9800412at2"/>
<feature type="compositionally biased region" description="Basic and acidic residues" evidence="1">
    <location>
        <begin position="152"/>
        <end position="193"/>
    </location>
</feature>
<evidence type="ECO:0000256" key="1">
    <source>
        <dbReference type="SAM" id="MobiDB-lite"/>
    </source>
</evidence>
<evidence type="ECO:0008006" key="4">
    <source>
        <dbReference type="Google" id="ProtNLM"/>
    </source>
</evidence>
<dbReference type="InterPro" id="IPR036760">
    <property type="entry name" value="SspB-like_sf"/>
</dbReference>
<proteinExistence type="predicted"/>
<dbReference type="Proteomes" id="UP000219439">
    <property type="component" value="Unassembled WGS sequence"/>
</dbReference>
<accession>A0A285NMB7</accession>
<evidence type="ECO:0000313" key="3">
    <source>
        <dbReference type="Proteomes" id="UP000219439"/>
    </source>
</evidence>